<dbReference type="AlphaFoldDB" id="A0A077M7A4"/>
<comment type="caution">
    <text evidence="2">The sequence shown here is derived from an EMBL/GenBank/DDBJ whole genome shotgun (WGS) entry which is preliminary data.</text>
</comment>
<dbReference type="InterPro" id="IPR036513">
    <property type="entry name" value="STAS_dom_sf"/>
</dbReference>
<dbReference type="CDD" id="cd07043">
    <property type="entry name" value="STAS_anti-anti-sigma_factors"/>
    <property type="match status" value="1"/>
</dbReference>
<name>A0A077M7A4_9MICO</name>
<dbReference type="PANTHER" id="PTHR33495:SF2">
    <property type="entry name" value="ANTI-SIGMA FACTOR ANTAGONIST TM_1081-RELATED"/>
    <property type="match status" value="1"/>
</dbReference>
<evidence type="ECO:0000313" key="3">
    <source>
        <dbReference type="Proteomes" id="UP000035720"/>
    </source>
</evidence>
<feature type="domain" description="STAS" evidence="1">
    <location>
        <begin position="22"/>
        <end position="111"/>
    </location>
</feature>
<protein>
    <recommendedName>
        <fullName evidence="1">STAS domain-containing protein</fullName>
    </recommendedName>
</protein>
<evidence type="ECO:0000259" key="1">
    <source>
        <dbReference type="PROSITE" id="PS50801"/>
    </source>
</evidence>
<dbReference type="Gene3D" id="3.30.750.24">
    <property type="entry name" value="STAS domain"/>
    <property type="match status" value="1"/>
</dbReference>
<dbReference type="SUPFAM" id="SSF52091">
    <property type="entry name" value="SpoIIaa-like"/>
    <property type="match status" value="1"/>
</dbReference>
<dbReference type="PANTHER" id="PTHR33495">
    <property type="entry name" value="ANTI-SIGMA FACTOR ANTAGONIST TM_1081-RELATED-RELATED"/>
    <property type="match status" value="1"/>
</dbReference>
<reference evidence="2 3" key="1">
    <citation type="journal article" date="2013" name="ISME J.">
        <title>A metabolic model for members of the genus Tetrasphaera involved in enhanced biological phosphorus removal.</title>
        <authorList>
            <person name="Kristiansen R."/>
            <person name="Nguyen H.T.T."/>
            <person name="Saunders A.M."/>
            <person name="Nielsen J.L."/>
            <person name="Wimmer R."/>
            <person name="Le V.Q."/>
            <person name="McIlroy S.J."/>
            <person name="Petrovski S."/>
            <person name="Seviour R.J."/>
            <person name="Calteau A."/>
            <person name="Nielsen K.L."/>
            <person name="Nielsen P.H."/>
        </authorList>
    </citation>
    <scope>NUCLEOTIDE SEQUENCE [LARGE SCALE GENOMIC DNA]</scope>
    <source>
        <strain evidence="2 3">Ben 74</strain>
    </source>
</reference>
<dbReference type="EMBL" id="CAJC01000140">
    <property type="protein sequence ID" value="CCI53191.1"/>
    <property type="molecule type" value="Genomic_DNA"/>
</dbReference>
<gene>
    <name evidence="2" type="ORF">BN13_300002</name>
</gene>
<dbReference type="RefSeq" id="WP_048545368.1">
    <property type="nucleotide sequence ID" value="NZ_HF571038.1"/>
</dbReference>
<dbReference type="STRING" id="1193518.BN13_300002"/>
<dbReference type="PROSITE" id="PS50801">
    <property type="entry name" value="STAS"/>
    <property type="match status" value="1"/>
</dbReference>
<evidence type="ECO:0000313" key="2">
    <source>
        <dbReference type="EMBL" id="CCI53191.1"/>
    </source>
</evidence>
<dbReference type="Proteomes" id="UP000035720">
    <property type="component" value="Unassembled WGS sequence"/>
</dbReference>
<sequence>MTVTTLAHPIPAVETYHSADGVLVKVTGRIDVHSVADLRRRLHPIIDDTPGPLLLDLGDAVIADGTALGLLLECHRRGLRRGQEMRLVALDERGRRLLRRLALRRHTAAVW</sequence>
<organism evidence="2 3">
    <name type="scientific">Nostocoides jenkinsii Ben 74</name>
    <dbReference type="NCBI Taxonomy" id="1193518"/>
    <lineage>
        <taxon>Bacteria</taxon>
        <taxon>Bacillati</taxon>
        <taxon>Actinomycetota</taxon>
        <taxon>Actinomycetes</taxon>
        <taxon>Micrococcales</taxon>
        <taxon>Intrasporangiaceae</taxon>
        <taxon>Nostocoides</taxon>
    </lineage>
</organism>
<dbReference type="Pfam" id="PF01740">
    <property type="entry name" value="STAS"/>
    <property type="match status" value="1"/>
</dbReference>
<accession>A0A077M7A4</accession>
<dbReference type="OrthoDB" id="3216074at2"/>
<dbReference type="GO" id="GO:0043856">
    <property type="term" value="F:anti-sigma factor antagonist activity"/>
    <property type="evidence" value="ECO:0007669"/>
    <property type="project" value="TreeGrafter"/>
</dbReference>
<dbReference type="InterPro" id="IPR002645">
    <property type="entry name" value="STAS_dom"/>
</dbReference>
<proteinExistence type="predicted"/>
<keyword evidence="3" id="KW-1185">Reference proteome</keyword>